<feature type="domain" description="Copper resistance protein D" evidence="8">
    <location>
        <begin position="281"/>
        <end position="397"/>
    </location>
</feature>
<name>A0A5N6MTE5_9MICC</name>
<evidence type="ECO:0000256" key="6">
    <source>
        <dbReference type="SAM" id="MobiDB-lite"/>
    </source>
</evidence>
<dbReference type="Proteomes" id="UP000326852">
    <property type="component" value="Unassembled WGS sequence"/>
</dbReference>
<sequence length="738" mass="77834">MDTVPKSVKNQSARSAGTDLLAQPGKGGAPRAAGEAGKAVPAVRSGWLAASFALVFLVLAAALLFSGAAGAAQLGDAGSLTRWGLPAAKALQNISMAAVIGSLVFAVGILPKNLNFRRVRKSASGRQAPAEPEHPAFTRALALTSAASVVWTLSALAVMVLTYSDVSGLPLGFDAGYTAGLGSFLTDFSTGRAWLAVSIIAAVVTALTFGVRSVGMLAFTLVLSVGALLPQALIGHSAGGDDHSAAVNSIGLHLLGVCLWIGGIIVLAVISRQLGSITGVVLTRFSALAGFAFALVFLSGVVNASLRITSLDQLGTPWGALVLFKAALTLLLGILGLMHRRWVIPRLAGANPSRTPAREGSTGGVQQGGLSAQRVLWQLITVELAIMGAVSGVAVALGRTAPPRSEELPTNASPARILTGYDLPPELTGERYLTEWRPDWLWVAIILTLATAYLIGLVKVRRRGDKWPLLRAACWLTGLLALGYITSGAPAVYGMVLFSTHMLGHMALTMVVPLFLVLGAPVTLALKALTPRTDGTRGIREWILIGVHSRFSKIVTNPVFAAVNFAGSIVVFYYSDLFGFALREHVGHELMVVHFLLTGYIFILTMIGIDPLPNRAPYPLRLVILLATMAFHAFFGVAVMGGTALIQASYFGNMGREWGLSALADQQLGGSLMWGIGEIPTLFVAIGVAYQWSRSDARETRRSDRAAERNNDADLTAYNNMFANLAQRDAGTPDQGDR</sequence>
<feature type="transmembrane region" description="Helical" evidence="7">
    <location>
        <begin position="318"/>
        <end position="338"/>
    </location>
</feature>
<feature type="transmembrane region" description="Helical" evidence="7">
    <location>
        <begin position="622"/>
        <end position="651"/>
    </location>
</feature>
<feature type="transmembrane region" description="Helical" evidence="7">
    <location>
        <begin position="250"/>
        <end position="270"/>
    </location>
</feature>
<evidence type="ECO:0000256" key="3">
    <source>
        <dbReference type="ARBA" id="ARBA00022692"/>
    </source>
</evidence>
<dbReference type="GO" id="GO:0005886">
    <property type="term" value="C:plasma membrane"/>
    <property type="evidence" value="ECO:0007669"/>
    <property type="project" value="UniProtKB-SubCell"/>
</dbReference>
<keyword evidence="4 7" id="KW-1133">Transmembrane helix</keyword>
<protein>
    <submittedName>
        <fullName evidence="9">Copper resistance protein CopD</fullName>
    </submittedName>
</protein>
<feature type="transmembrane region" description="Helical" evidence="7">
    <location>
        <begin position="505"/>
        <end position="530"/>
    </location>
</feature>
<evidence type="ECO:0000313" key="9">
    <source>
        <dbReference type="EMBL" id="KAD4060086.1"/>
    </source>
</evidence>
<feature type="region of interest" description="Disordered" evidence="6">
    <location>
        <begin position="1"/>
        <end position="33"/>
    </location>
</feature>
<feature type="transmembrane region" description="Helical" evidence="7">
    <location>
        <begin position="282"/>
        <end position="306"/>
    </location>
</feature>
<keyword evidence="5 7" id="KW-0472">Membrane</keyword>
<feature type="transmembrane region" description="Helical" evidence="7">
    <location>
        <begin position="590"/>
        <end position="610"/>
    </location>
</feature>
<feature type="transmembrane region" description="Helical" evidence="7">
    <location>
        <begin position="47"/>
        <end position="70"/>
    </location>
</feature>
<feature type="transmembrane region" description="Helical" evidence="7">
    <location>
        <begin position="140"/>
        <end position="163"/>
    </location>
</feature>
<evidence type="ECO:0000259" key="8">
    <source>
        <dbReference type="Pfam" id="PF05425"/>
    </source>
</evidence>
<dbReference type="PANTHER" id="PTHR34820">
    <property type="entry name" value="INNER MEMBRANE PROTEIN YEBZ"/>
    <property type="match status" value="1"/>
</dbReference>
<organism evidence="9 10">
    <name type="scientific">Arthrobacter yangruifuii</name>
    <dbReference type="NCBI Taxonomy" id="2606616"/>
    <lineage>
        <taxon>Bacteria</taxon>
        <taxon>Bacillati</taxon>
        <taxon>Actinomycetota</taxon>
        <taxon>Actinomycetes</taxon>
        <taxon>Micrococcales</taxon>
        <taxon>Micrococcaceae</taxon>
        <taxon>Arthrobacter</taxon>
    </lineage>
</organism>
<feature type="transmembrane region" description="Helical" evidence="7">
    <location>
        <begin position="551"/>
        <end position="575"/>
    </location>
</feature>
<dbReference type="InterPro" id="IPR008457">
    <property type="entry name" value="Cu-R_CopD_dom"/>
</dbReference>
<reference evidence="9 10" key="1">
    <citation type="submission" date="2019-08" db="EMBL/GenBank/DDBJ databases">
        <title>Arthrobacter sp. nov., isolated from plateau pika and Tibetan wild ass.</title>
        <authorList>
            <person name="Ge Y."/>
        </authorList>
    </citation>
    <scope>NUCLEOTIDE SEQUENCE [LARGE SCALE GENOMIC DNA]</scope>
    <source>
        <strain evidence="9 10">785</strain>
    </source>
</reference>
<evidence type="ECO:0000256" key="7">
    <source>
        <dbReference type="SAM" id="Phobius"/>
    </source>
</evidence>
<feature type="transmembrane region" description="Helical" evidence="7">
    <location>
        <begin position="375"/>
        <end position="397"/>
    </location>
</feature>
<comment type="caution">
    <text evidence="9">The sequence shown here is derived from an EMBL/GenBank/DDBJ whole genome shotgun (WGS) entry which is preliminary data.</text>
</comment>
<proteinExistence type="predicted"/>
<dbReference type="PANTHER" id="PTHR34820:SF4">
    <property type="entry name" value="INNER MEMBRANE PROTEIN YEBZ"/>
    <property type="match status" value="1"/>
</dbReference>
<evidence type="ECO:0000256" key="2">
    <source>
        <dbReference type="ARBA" id="ARBA00022475"/>
    </source>
</evidence>
<accession>A0A5N6MTE5</accession>
<feature type="transmembrane region" description="Helical" evidence="7">
    <location>
        <begin position="472"/>
        <end position="493"/>
    </location>
</feature>
<feature type="transmembrane region" description="Helical" evidence="7">
    <location>
        <begin position="90"/>
        <end position="111"/>
    </location>
</feature>
<feature type="transmembrane region" description="Helical" evidence="7">
    <location>
        <begin position="193"/>
        <end position="211"/>
    </location>
</feature>
<evidence type="ECO:0000256" key="1">
    <source>
        <dbReference type="ARBA" id="ARBA00004651"/>
    </source>
</evidence>
<feature type="transmembrane region" description="Helical" evidence="7">
    <location>
        <begin position="218"/>
        <end position="238"/>
    </location>
</feature>
<gene>
    <name evidence="9" type="ORF">GD627_03185</name>
</gene>
<comment type="subcellular location">
    <subcellularLocation>
        <location evidence="1">Cell membrane</location>
        <topology evidence="1">Multi-pass membrane protein</topology>
    </subcellularLocation>
</comment>
<evidence type="ECO:0000313" key="10">
    <source>
        <dbReference type="Proteomes" id="UP000326852"/>
    </source>
</evidence>
<keyword evidence="3 7" id="KW-0812">Transmembrane</keyword>
<dbReference type="EMBL" id="VTFX01000001">
    <property type="protein sequence ID" value="KAD4060086.1"/>
    <property type="molecule type" value="Genomic_DNA"/>
</dbReference>
<dbReference type="GO" id="GO:0006825">
    <property type="term" value="P:copper ion transport"/>
    <property type="evidence" value="ECO:0007669"/>
    <property type="project" value="InterPro"/>
</dbReference>
<dbReference type="AlphaFoldDB" id="A0A5N6MTE5"/>
<keyword evidence="10" id="KW-1185">Reference proteome</keyword>
<feature type="transmembrane region" description="Helical" evidence="7">
    <location>
        <begin position="671"/>
        <end position="692"/>
    </location>
</feature>
<dbReference type="Pfam" id="PF09678">
    <property type="entry name" value="Caa3_CtaG"/>
    <property type="match status" value="1"/>
</dbReference>
<dbReference type="InterPro" id="IPR019108">
    <property type="entry name" value="Caa3_assmbl_CtaG-rel"/>
</dbReference>
<feature type="transmembrane region" description="Helical" evidence="7">
    <location>
        <begin position="440"/>
        <end position="460"/>
    </location>
</feature>
<dbReference type="Pfam" id="PF05425">
    <property type="entry name" value="CopD"/>
    <property type="match status" value="1"/>
</dbReference>
<evidence type="ECO:0000256" key="5">
    <source>
        <dbReference type="ARBA" id="ARBA00023136"/>
    </source>
</evidence>
<dbReference type="InterPro" id="IPR032694">
    <property type="entry name" value="CopC/D"/>
</dbReference>
<evidence type="ECO:0000256" key="4">
    <source>
        <dbReference type="ARBA" id="ARBA00022989"/>
    </source>
</evidence>
<keyword evidence="2" id="KW-1003">Cell membrane</keyword>